<comment type="caution">
    <text evidence="6">The sequence shown here is derived from an EMBL/GenBank/DDBJ whole genome shotgun (WGS) entry which is preliminary data.</text>
</comment>
<evidence type="ECO:0000256" key="2">
    <source>
        <dbReference type="ARBA" id="ARBA00022679"/>
    </source>
</evidence>
<dbReference type="CDD" id="cd07989">
    <property type="entry name" value="LPLAT_AGPAT-like"/>
    <property type="match status" value="1"/>
</dbReference>
<dbReference type="SUPFAM" id="SSF69593">
    <property type="entry name" value="Glycerol-3-phosphate (1)-acyltransferase"/>
    <property type="match status" value="1"/>
</dbReference>
<evidence type="ECO:0000256" key="3">
    <source>
        <dbReference type="ARBA" id="ARBA00023315"/>
    </source>
</evidence>
<dbReference type="NCBIfam" id="TIGR00530">
    <property type="entry name" value="AGP_acyltrn"/>
    <property type="match status" value="1"/>
</dbReference>
<proteinExistence type="inferred from homology"/>
<evidence type="ECO:0000256" key="4">
    <source>
        <dbReference type="RuleBase" id="RU361267"/>
    </source>
</evidence>
<comment type="domain">
    <text evidence="4">The HXXXXD motif is essential for acyltransferase activity and may constitute the binding site for the phosphate moiety of the glycerol-3-phosphate.</text>
</comment>
<evidence type="ECO:0000313" key="7">
    <source>
        <dbReference type="Proteomes" id="UP000824162"/>
    </source>
</evidence>
<reference evidence="6" key="1">
    <citation type="journal article" date="2021" name="PeerJ">
        <title>Extensive microbial diversity within the chicken gut microbiome revealed by metagenomics and culture.</title>
        <authorList>
            <person name="Gilroy R."/>
            <person name="Ravi A."/>
            <person name="Getino M."/>
            <person name="Pursley I."/>
            <person name="Horton D.L."/>
            <person name="Alikhan N.F."/>
            <person name="Baker D."/>
            <person name="Gharbi K."/>
            <person name="Hall N."/>
            <person name="Watson M."/>
            <person name="Adriaenssens E.M."/>
            <person name="Foster-Nyarko E."/>
            <person name="Jarju S."/>
            <person name="Secka A."/>
            <person name="Antonio M."/>
            <person name="Oren A."/>
            <person name="Chaudhuri R.R."/>
            <person name="La Ragione R."/>
            <person name="Hildebrand F."/>
            <person name="Pallen M.J."/>
        </authorList>
    </citation>
    <scope>NUCLEOTIDE SEQUENCE</scope>
    <source>
        <strain evidence="6">5790</strain>
    </source>
</reference>
<comment type="catalytic activity">
    <reaction evidence="4">
        <text>a 1-acyl-sn-glycero-3-phosphate + an acyl-CoA = a 1,2-diacyl-sn-glycero-3-phosphate + CoA</text>
        <dbReference type="Rhea" id="RHEA:19709"/>
        <dbReference type="ChEBI" id="CHEBI:57287"/>
        <dbReference type="ChEBI" id="CHEBI:57970"/>
        <dbReference type="ChEBI" id="CHEBI:58342"/>
        <dbReference type="ChEBI" id="CHEBI:58608"/>
        <dbReference type="EC" id="2.3.1.51"/>
    </reaction>
</comment>
<keyword evidence="2 4" id="KW-0808">Transferase</keyword>
<dbReference type="GO" id="GO:0006654">
    <property type="term" value="P:phosphatidic acid biosynthetic process"/>
    <property type="evidence" value="ECO:0007669"/>
    <property type="project" value="TreeGrafter"/>
</dbReference>
<gene>
    <name evidence="6" type="ORF">H9900_03550</name>
</gene>
<protein>
    <recommendedName>
        <fullName evidence="4">1-acyl-sn-glycerol-3-phosphate acyltransferase</fullName>
        <ecNumber evidence="4">2.3.1.51</ecNumber>
    </recommendedName>
</protein>
<dbReference type="GO" id="GO:0016020">
    <property type="term" value="C:membrane"/>
    <property type="evidence" value="ECO:0007669"/>
    <property type="project" value="InterPro"/>
</dbReference>
<dbReference type="PANTHER" id="PTHR10434">
    <property type="entry name" value="1-ACYL-SN-GLYCEROL-3-PHOSPHATE ACYLTRANSFERASE"/>
    <property type="match status" value="1"/>
</dbReference>
<comment type="similarity">
    <text evidence="1 4">Belongs to the 1-acyl-sn-glycerol-3-phosphate acyltransferase family.</text>
</comment>
<evidence type="ECO:0000259" key="5">
    <source>
        <dbReference type="SMART" id="SM00563"/>
    </source>
</evidence>
<keyword evidence="4" id="KW-0444">Lipid biosynthesis</keyword>
<dbReference type="EMBL" id="DXIJ01000069">
    <property type="protein sequence ID" value="HIV85867.1"/>
    <property type="molecule type" value="Genomic_DNA"/>
</dbReference>
<dbReference type="SMART" id="SM00563">
    <property type="entry name" value="PlsC"/>
    <property type="match status" value="1"/>
</dbReference>
<dbReference type="InterPro" id="IPR004552">
    <property type="entry name" value="AGP_acyltrans"/>
</dbReference>
<dbReference type="GO" id="GO:0003841">
    <property type="term" value="F:1-acylglycerol-3-phosphate O-acyltransferase activity"/>
    <property type="evidence" value="ECO:0007669"/>
    <property type="project" value="UniProtKB-UniRule"/>
</dbReference>
<sequence length="201" mass="21939">MSLYDVGRVVVTAFFKLFFRVKISGKENIPEESERFLICANHKSYLDPPLVGACFPFEIGFMAKEELFKNKLFGGLIKKLGAFPIKRGKSDFGALRTAISLVSGGKHIVIFPEGGRSHNNSLKKGKTGAAMVAVKSKAKILPVGIGGKYRIFGKINVNIGKPIDLSGYFDKKISSDELQGITDVLMSELSKLSGIPLKLKN</sequence>
<evidence type="ECO:0000256" key="1">
    <source>
        <dbReference type="ARBA" id="ARBA00008655"/>
    </source>
</evidence>
<keyword evidence="4" id="KW-1208">Phospholipid metabolism</keyword>
<name>A0A9D1PQ54_9FIRM</name>
<accession>A0A9D1PQ54</accession>
<keyword evidence="4" id="KW-0443">Lipid metabolism</keyword>
<evidence type="ECO:0000313" key="6">
    <source>
        <dbReference type="EMBL" id="HIV85867.1"/>
    </source>
</evidence>
<feature type="domain" description="Phospholipid/glycerol acyltransferase" evidence="5">
    <location>
        <begin position="36"/>
        <end position="148"/>
    </location>
</feature>
<dbReference type="Proteomes" id="UP000824162">
    <property type="component" value="Unassembled WGS sequence"/>
</dbReference>
<dbReference type="EC" id="2.3.1.51" evidence="4"/>
<dbReference type="PANTHER" id="PTHR10434:SF40">
    <property type="entry name" value="1-ACYL-SN-GLYCEROL-3-PHOSPHATE ACYLTRANSFERASE"/>
    <property type="match status" value="1"/>
</dbReference>
<dbReference type="Pfam" id="PF01553">
    <property type="entry name" value="Acyltransferase"/>
    <property type="match status" value="1"/>
</dbReference>
<keyword evidence="3 4" id="KW-0012">Acyltransferase</keyword>
<keyword evidence="4" id="KW-0594">Phospholipid biosynthesis</keyword>
<reference evidence="6" key="2">
    <citation type="submission" date="2021-04" db="EMBL/GenBank/DDBJ databases">
        <authorList>
            <person name="Gilroy R."/>
        </authorList>
    </citation>
    <scope>NUCLEOTIDE SEQUENCE</scope>
    <source>
        <strain evidence="6">5790</strain>
    </source>
</reference>
<dbReference type="InterPro" id="IPR002123">
    <property type="entry name" value="Plipid/glycerol_acylTrfase"/>
</dbReference>
<dbReference type="AlphaFoldDB" id="A0A9D1PQ54"/>
<organism evidence="6 7">
    <name type="scientific">Candidatus Monoglobus merdigallinarum</name>
    <dbReference type="NCBI Taxonomy" id="2838698"/>
    <lineage>
        <taxon>Bacteria</taxon>
        <taxon>Bacillati</taxon>
        <taxon>Bacillota</taxon>
        <taxon>Clostridia</taxon>
        <taxon>Monoglobales</taxon>
        <taxon>Monoglobaceae</taxon>
        <taxon>Monoglobus</taxon>
    </lineage>
</organism>